<dbReference type="AlphaFoldDB" id="A0A6J6TC09"/>
<keyword evidence="1" id="KW-0812">Transmembrane</keyword>
<feature type="transmembrane region" description="Helical" evidence="1">
    <location>
        <begin position="101"/>
        <end position="118"/>
    </location>
</feature>
<sequence>MSDNVKRGIVFAAILGVILFALGLRVDHPKSGLKNALGSAESSIVVYWHQSKISVGERVLVVLDKSALDPAVAIVNNVNSDSIDVSTTGAFNRVPNEKVKGSLVMVFPFIGTLLGVFGL</sequence>
<dbReference type="EMBL" id="CAFBQY010000002">
    <property type="protein sequence ID" value="CAB5070319.1"/>
    <property type="molecule type" value="Genomic_DNA"/>
</dbReference>
<dbReference type="EMBL" id="CAFBOO010000003">
    <property type="protein sequence ID" value="CAB4982931.1"/>
    <property type="molecule type" value="Genomic_DNA"/>
</dbReference>
<dbReference type="EMBL" id="CAEZUM010000007">
    <property type="protein sequence ID" value="CAB4593487.1"/>
    <property type="molecule type" value="Genomic_DNA"/>
</dbReference>
<dbReference type="EMBL" id="CAFAZW010000010">
    <property type="protein sequence ID" value="CAB4842434.1"/>
    <property type="molecule type" value="Genomic_DNA"/>
</dbReference>
<organism evidence="4">
    <name type="scientific">freshwater metagenome</name>
    <dbReference type="NCBI Taxonomy" id="449393"/>
    <lineage>
        <taxon>unclassified sequences</taxon>
        <taxon>metagenomes</taxon>
        <taxon>ecological metagenomes</taxon>
    </lineage>
</organism>
<dbReference type="EMBL" id="CAEZYT010000055">
    <property type="protein sequence ID" value="CAB4739568.1"/>
    <property type="molecule type" value="Genomic_DNA"/>
</dbReference>
<keyword evidence="1" id="KW-0472">Membrane</keyword>
<gene>
    <name evidence="2" type="ORF">UFOPK1824_00206</name>
    <name evidence="3" type="ORF">UFOPK2772_00911</name>
    <name evidence="4" type="ORF">UFOPK2850_00003</name>
    <name evidence="5" type="ORF">UFOPK3027_00617</name>
    <name evidence="6" type="ORF">UFOPK3256_00841</name>
    <name evidence="7" type="ORF">UFOPK3827_00301</name>
    <name evidence="8" type="ORF">UFOPK3982_00540</name>
    <name evidence="9" type="ORF">UFOPK4120_00301</name>
    <name evidence="10" type="ORF">UFOPK4404_00301</name>
</gene>
<evidence type="ECO:0000313" key="9">
    <source>
        <dbReference type="EMBL" id="CAB5011909.1"/>
    </source>
</evidence>
<protein>
    <submittedName>
        <fullName evidence="4">Unannotated protein</fullName>
    </submittedName>
</protein>
<reference evidence="4" key="1">
    <citation type="submission" date="2020-05" db="EMBL/GenBank/DDBJ databases">
        <authorList>
            <person name="Chiriac C."/>
            <person name="Salcher M."/>
            <person name="Ghai R."/>
            <person name="Kavagutti S V."/>
        </authorList>
    </citation>
    <scope>NUCLEOTIDE SEQUENCE</scope>
</reference>
<dbReference type="EMBL" id="CAEZZH010000001">
    <property type="protein sequence ID" value="CAB4744666.1"/>
    <property type="molecule type" value="Genomic_DNA"/>
</dbReference>
<evidence type="ECO:0000313" key="2">
    <source>
        <dbReference type="EMBL" id="CAB4593487.1"/>
    </source>
</evidence>
<evidence type="ECO:0000313" key="3">
    <source>
        <dbReference type="EMBL" id="CAB4739568.1"/>
    </source>
</evidence>
<dbReference type="EMBL" id="CAFBPO010000002">
    <property type="protein sequence ID" value="CAB5011909.1"/>
    <property type="molecule type" value="Genomic_DNA"/>
</dbReference>
<evidence type="ECO:0000313" key="4">
    <source>
        <dbReference type="EMBL" id="CAB4744666.1"/>
    </source>
</evidence>
<name>A0A6J6TC09_9ZZZZ</name>
<dbReference type="EMBL" id="CAFAAN010000004">
    <property type="protein sequence ID" value="CAB4800461.1"/>
    <property type="molecule type" value="Genomic_DNA"/>
</dbReference>
<accession>A0A6J6TC09</accession>
<evidence type="ECO:0000256" key="1">
    <source>
        <dbReference type="SAM" id="Phobius"/>
    </source>
</evidence>
<dbReference type="EMBL" id="CAFBNM010000002">
    <property type="protein sequence ID" value="CAB4947127.1"/>
    <property type="molecule type" value="Genomic_DNA"/>
</dbReference>
<keyword evidence="1" id="KW-1133">Transmembrane helix</keyword>
<evidence type="ECO:0000313" key="10">
    <source>
        <dbReference type="EMBL" id="CAB5070319.1"/>
    </source>
</evidence>
<evidence type="ECO:0000313" key="8">
    <source>
        <dbReference type="EMBL" id="CAB4982931.1"/>
    </source>
</evidence>
<feature type="transmembrane region" description="Helical" evidence="1">
    <location>
        <begin position="6"/>
        <end position="24"/>
    </location>
</feature>
<evidence type="ECO:0000313" key="7">
    <source>
        <dbReference type="EMBL" id="CAB4947127.1"/>
    </source>
</evidence>
<evidence type="ECO:0000313" key="6">
    <source>
        <dbReference type="EMBL" id="CAB4842434.1"/>
    </source>
</evidence>
<evidence type="ECO:0000313" key="5">
    <source>
        <dbReference type="EMBL" id="CAB4800461.1"/>
    </source>
</evidence>
<proteinExistence type="predicted"/>